<dbReference type="AlphaFoldDB" id="V4HM75"/>
<name>V4HM75_9EURY</name>
<protein>
    <submittedName>
        <fullName evidence="3">Glycosyltransferase</fullName>
    </submittedName>
</protein>
<dbReference type="Pfam" id="PF13439">
    <property type="entry name" value="Glyco_transf_4"/>
    <property type="match status" value="1"/>
</dbReference>
<keyword evidence="3" id="KW-0808">Transferase</keyword>
<dbReference type="RefSeq" id="WP_023393838.1">
    <property type="nucleotide sequence ID" value="NZ_ASGZ01000020.1"/>
</dbReference>
<dbReference type="Pfam" id="PF00534">
    <property type="entry name" value="Glycos_transf_1"/>
    <property type="match status" value="1"/>
</dbReference>
<dbReference type="GO" id="GO:0016757">
    <property type="term" value="F:glycosyltransferase activity"/>
    <property type="evidence" value="ECO:0007669"/>
    <property type="project" value="InterPro"/>
</dbReference>
<reference evidence="3 4" key="1">
    <citation type="journal article" date="2013" name="Genome Announc.">
        <title>Draft Genome Sequence of 'Candidatus Halobonum tyrrellensis' Strain G22, Isolated from the Hypersaline Waters of Lake Tyrrell, Australia.</title>
        <authorList>
            <person name="Ugalde J.A."/>
            <person name="Narasingarao P."/>
            <person name="Kuo S."/>
            <person name="Podell S."/>
            <person name="Allen E.E."/>
        </authorList>
    </citation>
    <scope>NUCLEOTIDE SEQUENCE [LARGE SCALE GENOMIC DNA]</scope>
    <source>
        <strain evidence="3 4">G22</strain>
    </source>
</reference>
<dbReference type="STRING" id="1324957.K933_06253"/>
<dbReference type="InterPro" id="IPR050194">
    <property type="entry name" value="Glycosyltransferase_grp1"/>
</dbReference>
<dbReference type="Proteomes" id="UP000017840">
    <property type="component" value="Unassembled WGS sequence"/>
</dbReference>
<dbReference type="EMBL" id="ASGZ01000020">
    <property type="protein sequence ID" value="ESP89029.1"/>
    <property type="molecule type" value="Genomic_DNA"/>
</dbReference>
<accession>V4HM75</accession>
<dbReference type="eggNOG" id="arCOG01403">
    <property type="taxonomic scope" value="Archaea"/>
</dbReference>
<evidence type="ECO:0000313" key="4">
    <source>
        <dbReference type="Proteomes" id="UP000017840"/>
    </source>
</evidence>
<dbReference type="InterPro" id="IPR001296">
    <property type="entry name" value="Glyco_trans_1"/>
</dbReference>
<dbReference type="Gene3D" id="3.40.50.2000">
    <property type="entry name" value="Glycogen Phosphorylase B"/>
    <property type="match status" value="2"/>
</dbReference>
<evidence type="ECO:0000313" key="3">
    <source>
        <dbReference type="EMBL" id="ESP89029.1"/>
    </source>
</evidence>
<keyword evidence="4" id="KW-1185">Reference proteome</keyword>
<comment type="caution">
    <text evidence="3">The sequence shown here is derived from an EMBL/GenBank/DDBJ whole genome shotgun (WGS) entry which is preliminary data.</text>
</comment>
<sequence>MRVLLVTHRYPPQTGGVETHVRELAERLVARDHRVTVFAADADHAGSRRERRAGVRVRRFRSFHPGEAFYAAPGVLPAVRRADADVVHAHNYHALPAATAALAVGSRPLVFTPHYHGASASSVRDRLLSVYRPFAARAVRRADAVLAVSEWERRQLRADLGVESGVVPNGLDVARFAGATPESRDRPYLLCVGRLEEYKGVQHAVGALASLPGYDLVVAGSGPYRDELERTARAAGVADRVTFAGYVDADRLPGLYAGAEAALTLSAFEAYGMTVAESLAAGTPCVVRAAAALSDWRDTDGVVAVDATDPETVADAVRAAVGSGVVPPESLPTWEGTVDSVEATYERVAGR</sequence>
<dbReference type="PANTHER" id="PTHR45947:SF3">
    <property type="entry name" value="SULFOQUINOVOSYL TRANSFERASE SQD2"/>
    <property type="match status" value="1"/>
</dbReference>
<gene>
    <name evidence="3" type="ORF">K933_06253</name>
</gene>
<dbReference type="PATRIC" id="fig|1324957.4.peg.1269"/>
<evidence type="ECO:0000259" key="1">
    <source>
        <dbReference type="Pfam" id="PF00534"/>
    </source>
</evidence>
<feature type="domain" description="Glycosyl transferase family 1" evidence="1">
    <location>
        <begin position="182"/>
        <end position="319"/>
    </location>
</feature>
<proteinExistence type="predicted"/>
<dbReference type="OrthoDB" id="132546at2157"/>
<dbReference type="PANTHER" id="PTHR45947">
    <property type="entry name" value="SULFOQUINOVOSYL TRANSFERASE SQD2"/>
    <property type="match status" value="1"/>
</dbReference>
<dbReference type="CDD" id="cd03801">
    <property type="entry name" value="GT4_PimA-like"/>
    <property type="match status" value="1"/>
</dbReference>
<dbReference type="SUPFAM" id="SSF53756">
    <property type="entry name" value="UDP-Glycosyltransferase/glycogen phosphorylase"/>
    <property type="match status" value="1"/>
</dbReference>
<dbReference type="InterPro" id="IPR028098">
    <property type="entry name" value="Glyco_trans_4-like_N"/>
</dbReference>
<feature type="domain" description="Glycosyltransferase subfamily 4-like N-terminal" evidence="2">
    <location>
        <begin position="15"/>
        <end position="175"/>
    </location>
</feature>
<organism evidence="3 4">
    <name type="scientific">Candidatus Halobonum tyrrellensis G22</name>
    <dbReference type="NCBI Taxonomy" id="1324957"/>
    <lineage>
        <taxon>Archaea</taxon>
        <taxon>Methanobacteriati</taxon>
        <taxon>Methanobacteriota</taxon>
        <taxon>Stenosarchaea group</taxon>
        <taxon>Halobacteria</taxon>
        <taxon>Halobacteriales</taxon>
        <taxon>Haloferacaceae</taxon>
        <taxon>Candidatus Halobonum</taxon>
    </lineage>
</organism>
<evidence type="ECO:0000259" key="2">
    <source>
        <dbReference type="Pfam" id="PF13439"/>
    </source>
</evidence>